<evidence type="ECO:0000259" key="13">
    <source>
        <dbReference type="PROSITE" id="PS50097"/>
    </source>
</evidence>
<evidence type="ECO:0000256" key="5">
    <source>
        <dbReference type="ARBA" id="ARBA00022826"/>
    </source>
</evidence>
<keyword evidence="11" id="KW-0407">Ion channel</keyword>
<feature type="transmembrane region" description="Helical" evidence="12">
    <location>
        <begin position="347"/>
        <end position="365"/>
    </location>
</feature>
<dbReference type="Gene3D" id="1.20.120.350">
    <property type="entry name" value="Voltage-gated potassium channels. Chain C"/>
    <property type="match status" value="1"/>
</dbReference>
<keyword evidence="15" id="KW-1185">Reference proteome</keyword>
<evidence type="ECO:0000256" key="2">
    <source>
        <dbReference type="ARBA" id="ARBA00022448"/>
    </source>
</evidence>
<keyword evidence="8 12" id="KW-1133">Transmembrane helix</keyword>
<evidence type="ECO:0000256" key="6">
    <source>
        <dbReference type="ARBA" id="ARBA00022882"/>
    </source>
</evidence>
<dbReference type="FunFam" id="1.10.287.70:FF:000002">
    <property type="entry name" value="Potassium voltage-gated channel subfamily a member"/>
    <property type="match status" value="1"/>
</dbReference>
<keyword evidence="4 12" id="KW-0812">Transmembrane</keyword>
<dbReference type="Proteomes" id="UP000828390">
    <property type="component" value="Unassembled WGS sequence"/>
</dbReference>
<proteinExistence type="predicted"/>
<feature type="transmembrane region" description="Helical" evidence="12">
    <location>
        <begin position="271"/>
        <end position="293"/>
    </location>
</feature>
<reference evidence="14" key="1">
    <citation type="journal article" date="2019" name="bioRxiv">
        <title>The Genome of the Zebra Mussel, Dreissena polymorpha: A Resource for Invasive Species Research.</title>
        <authorList>
            <person name="McCartney M.A."/>
            <person name="Auch B."/>
            <person name="Kono T."/>
            <person name="Mallez S."/>
            <person name="Zhang Y."/>
            <person name="Obille A."/>
            <person name="Becker A."/>
            <person name="Abrahante J.E."/>
            <person name="Garbe J."/>
            <person name="Badalamenti J.P."/>
            <person name="Herman A."/>
            <person name="Mangelson H."/>
            <person name="Liachko I."/>
            <person name="Sullivan S."/>
            <person name="Sone E.D."/>
            <person name="Koren S."/>
            <person name="Silverstein K.A.T."/>
            <person name="Beckman K.B."/>
            <person name="Gohl D.M."/>
        </authorList>
    </citation>
    <scope>NUCLEOTIDE SEQUENCE</scope>
    <source>
        <strain evidence="14">Duluth1</strain>
        <tissue evidence="14">Whole animal</tissue>
    </source>
</reference>
<dbReference type="Gene3D" id="1.10.287.70">
    <property type="match status" value="1"/>
</dbReference>
<dbReference type="InterPro" id="IPR000210">
    <property type="entry name" value="BTB/POZ_dom"/>
</dbReference>
<comment type="subcellular location">
    <subcellularLocation>
        <location evidence="1">Membrane</location>
        <topology evidence="1">Multi-pass membrane protein</topology>
    </subcellularLocation>
</comment>
<accession>A0A9D4R9H5</accession>
<dbReference type="Pfam" id="PF00520">
    <property type="entry name" value="Ion_trans"/>
    <property type="match status" value="1"/>
</dbReference>
<dbReference type="PROSITE" id="PS50097">
    <property type="entry name" value="BTB"/>
    <property type="match status" value="1"/>
</dbReference>
<keyword evidence="10 12" id="KW-0472">Membrane</keyword>
<sequence>MSIDTRYTVFNVGGVRFQTSKETILKGKERVEKLCNAKFLENYKDCDNTYFFDRDPNMFMSILNYIRTGKLHLPSYICGPAAKLELDFWGVQEVNIQPCCWMNYNEGNYTQNALNRLEKDRKRMHLLHELEDENNTTQPDVEQKLNWSEKVDEDPVMRGVNVKQCSGKARCFNLTSENVRRKAWRFLNRSNSSKGAKAFGYVALLFVAMSIFSFMADTMEHFQHYEQATDHMTVTNNQSNTSIHGNDSTTTTLAIQNTTSEPRNIQIKHPVLNIIDIMCLAYFIVEYLARLYFSPNKLKYAKSLLSVIDLLAIIPDLIETLVLFLQPDLQEKFIAVGFIRYIRILRICRLIHHSTGLWILIYTLKASFSELMLLVWFMIIGVFVFSSLIYFVDDREKFTSIPEGFWWALITMTTVGYGDFYPVTVLGKIVGAFCAMAGVLLVGFAVPSLVNNFRLYYHYVHLVIHMDKLKLVYQKAKKEALWTEHIGKDEQHKQ</sequence>
<evidence type="ECO:0000256" key="9">
    <source>
        <dbReference type="ARBA" id="ARBA00023065"/>
    </source>
</evidence>
<dbReference type="InterPro" id="IPR003131">
    <property type="entry name" value="T1-type_BTB"/>
</dbReference>
<dbReference type="InterPro" id="IPR028325">
    <property type="entry name" value="VG_K_chnl"/>
</dbReference>
<feature type="transmembrane region" description="Helical" evidence="12">
    <location>
        <begin position="371"/>
        <end position="392"/>
    </location>
</feature>
<dbReference type="InterPro" id="IPR005821">
    <property type="entry name" value="Ion_trans_dom"/>
</dbReference>
<comment type="caution">
    <text evidence="14">The sequence shown here is derived from an EMBL/GenBank/DDBJ whole genome shotgun (WGS) entry which is preliminary data.</text>
</comment>
<dbReference type="EMBL" id="JAIWYP010000002">
    <property type="protein sequence ID" value="KAH3860056.1"/>
    <property type="molecule type" value="Genomic_DNA"/>
</dbReference>
<dbReference type="GO" id="GO:0005251">
    <property type="term" value="F:delayed rectifier potassium channel activity"/>
    <property type="evidence" value="ECO:0007669"/>
    <property type="project" value="TreeGrafter"/>
</dbReference>
<dbReference type="PANTHER" id="PTHR11537:SF252">
    <property type="entry name" value="POTASSIUM VOLTAGE-GATED CHANNEL PROTEIN SHAW"/>
    <property type="match status" value="1"/>
</dbReference>
<keyword evidence="9" id="KW-0406">Ion transport</keyword>
<dbReference type="Pfam" id="PF02214">
    <property type="entry name" value="BTB_2"/>
    <property type="match status" value="1"/>
</dbReference>
<evidence type="ECO:0000313" key="14">
    <source>
        <dbReference type="EMBL" id="KAH3860056.1"/>
    </source>
</evidence>
<feature type="transmembrane region" description="Helical" evidence="12">
    <location>
        <begin position="404"/>
        <end position="423"/>
    </location>
</feature>
<dbReference type="InterPro" id="IPR011333">
    <property type="entry name" value="SKP1/BTB/POZ_sf"/>
</dbReference>
<dbReference type="GO" id="GO:0051260">
    <property type="term" value="P:protein homooligomerization"/>
    <property type="evidence" value="ECO:0007669"/>
    <property type="project" value="InterPro"/>
</dbReference>
<gene>
    <name evidence="14" type="ORF">DPMN_022949</name>
</gene>
<keyword evidence="7" id="KW-0630">Potassium</keyword>
<reference evidence="14" key="2">
    <citation type="submission" date="2020-11" db="EMBL/GenBank/DDBJ databases">
        <authorList>
            <person name="McCartney M.A."/>
            <person name="Auch B."/>
            <person name="Kono T."/>
            <person name="Mallez S."/>
            <person name="Becker A."/>
            <person name="Gohl D.M."/>
            <person name="Silverstein K.A.T."/>
            <person name="Koren S."/>
            <person name="Bechman K.B."/>
            <person name="Herman A."/>
            <person name="Abrahante J.E."/>
            <person name="Garbe J."/>
        </authorList>
    </citation>
    <scope>NUCLEOTIDE SEQUENCE</scope>
    <source>
        <strain evidence="14">Duluth1</strain>
        <tissue evidence="14">Whole animal</tissue>
    </source>
</reference>
<keyword evidence="3" id="KW-0633">Potassium transport</keyword>
<keyword evidence="2" id="KW-0813">Transport</keyword>
<dbReference type="SUPFAM" id="SSF54695">
    <property type="entry name" value="POZ domain"/>
    <property type="match status" value="1"/>
</dbReference>
<evidence type="ECO:0000256" key="1">
    <source>
        <dbReference type="ARBA" id="ARBA00004141"/>
    </source>
</evidence>
<evidence type="ECO:0000256" key="3">
    <source>
        <dbReference type="ARBA" id="ARBA00022538"/>
    </source>
</evidence>
<evidence type="ECO:0000256" key="10">
    <source>
        <dbReference type="ARBA" id="ARBA00023136"/>
    </source>
</evidence>
<dbReference type="GO" id="GO:0008076">
    <property type="term" value="C:voltage-gated potassium channel complex"/>
    <property type="evidence" value="ECO:0007669"/>
    <property type="project" value="InterPro"/>
</dbReference>
<evidence type="ECO:0000313" key="15">
    <source>
        <dbReference type="Proteomes" id="UP000828390"/>
    </source>
</evidence>
<dbReference type="SUPFAM" id="SSF81324">
    <property type="entry name" value="Voltage-gated potassium channels"/>
    <property type="match status" value="1"/>
</dbReference>
<evidence type="ECO:0000256" key="4">
    <source>
        <dbReference type="ARBA" id="ARBA00022692"/>
    </source>
</evidence>
<feature type="domain" description="BTB" evidence="13">
    <location>
        <begin position="6"/>
        <end position="75"/>
    </location>
</feature>
<dbReference type="PRINTS" id="PR01491">
    <property type="entry name" value="KVCHANNEL"/>
</dbReference>
<dbReference type="Gene3D" id="3.30.710.10">
    <property type="entry name" value="Potassium Channel Kv1.1, Chain A"/>
    <property type="match status" value="1"/>
</dbReference>
<name>A0A9D4R9H5_DREPO</name>
<dbReference type="PANTHER" id="PTHR11537">
    <property type="entry name" value="VOLTAGE-GATED POTASSIUM CHANNEL"/>
    <property type="match status" value="1"/>
</dbReference>
<dbReference type="InterPro" id="IPR003974">
    <property type="entry name" value="K_chnl_volt-dep_Kv3"/>
</dbReference>
<dbReference type="AlphaFoldDB" id="A0A9D4R9H5"/>
<keyword evidence="5" id="KW-0631">Potassium channel</keyword>
<organism evidence="14 15">
    <name type="scientific">Dreissena polymorpha</name>
    <name type="common">Zebra mussel</name>
    <name type="synonym">Mytilus polymorpha</name>
    <dbReference type="NCBI Taxonomy" id="45954"/>
    <lineage>
        <taxon>Eukaryota</taxon>
        <taxon>Metazoa</taxon>
        <taxon>Spiralia</taxon>
        <taxon>Lophotrochozoa</taxon>
        <taxon>Mollusca</taxon>
        <taxon>Bivalvia</taxon>
        <taxon>Autobranchia</taxon>
        <taxon>Heteroconchia</taxon>
        <taxon>Euheterodonta</taxon>
        <taxon>Imparidentia</taxon>
        <taxon>Neoheterodontei</taxon>
        <taxon>Myida</taxon>
        <taxon>Dreissenoidea</taxon>
        <taxon>Dreissenidae</taxon>
        <taxon>Dreissena</taxon>
    </lineage>
</organism>
<protein>
    <recommendedName>
        <fullName evidence="13">BTB domain-containing protein</fullName>
    </recommendedName>
</protein>
<dbReference type="GO" id="GO:0001508">
    <property type="term" value="P:action potential"/>
    <property type="evidence" value="ECO:0007669"/>
    <property type="project" value="TreeGrafter"/>
</dbReference>
<evidence type="ECO:0000256" key="11">
    <source>
        <dbReference type="ARBA" id="ARBA00023303"/>
    </source>
</evidence>
<dbReference type="PRINTS" id="PR00169">
    <property type="entry name" value="KCHANNEL"/>
</dbReference>
<keyword evidence="6" id="KW-0851">Voltage-gated channel</keyword>
<dbReference type="InterPro" id="IPR003968">
    <property type="entry name" value="K_chnl_volt-dep_Kv"/>
</dbReference>
<dbReference type="SMART" id="SM00225">
    <property type="entry name" value="BTB"/>
    <property type="match status" value="1"/>
</dbReference>
<evidence type="ECO:0000256" key="12">
    <source>
        <dbReference type="SAM" id="Phobius"/>
    </source>
</evidence>
<evidence type="ECO:0000256" key="7">
    <source>
        <dbReference type="ARBA" id="ARBA00022958"/>
    </source>
</evidence>
<feature type="transmembrane region" description="Helical" evidence="12">
    <location>
        <begin position="429"/>
        <end position="450"/>
    </location>
</feature>
<evidence type="ECO:0000256" key="8">
    <source>
        <dbReference type="ARBA" id="ARBA00022989"/>
    </source>
</evidence>
<feature type="transmembrane region" description="Helical" evidence="12">
    <location>
        <begin position="198"/>
        <end position="216"/>
    </location>
</feature>
<dbReference type="PRINTS" id="PR01498">
    <property type="entry name" value="SHAWCHANNEL"/>
</dbReference>
<dbReference type="InterPro" id="IPR027359">
    <property type="entry name" value="Volt_channel_dom_sf"/>
</dbReference>
<feature type="transmembrane region" description="Helical" evidence="12">
    <location>
        <begin position="305"/>
        <end position="326"/>
    </location>
</feature>